<name>A0ABR6NI67_9SPHN</name>
<dbReference type="CDD" id="cd04684">
    <property type="entry name" value="NUDIX_Hydrolase"/>
    <property type="match status" value="1"/>
</dbReference>
<sequence length="144" mass="16206">MHPAFGQKLAGRDYVERPGAYAFILDAEGRLALIRPQAGRHFLPGGGIEAGETPTDCLLREIVEEMGWRGRVTTELGQATLFTQGIDGRCWTIRAHYFRAYLIERLPMDGEHDCLWMPPSHAAPLLTRESDRWALGRFLLGRAD</sequence>
<comment type="cofactor">
    <cofactor evidence="1">
        <name>Mg(2+)</name>
        <dbReference type="ChEBI" id="CHEBI:18420"/>
    </cofactor>
</comment>
<dbReference type="InterPro" id="IPR015797">
    <property type="entry name" value="NUDIX_hydrolase-like_dom_sf"/>
</dbReference>
<keyword evidence="2 4" id="KW-0378">Hydrolase</keyword>
<evidence type="ECO:0000256" key="2">
    <source>
        <dbReference type="ARBA" id="ARBA00022801"/>
    </source>
</evidence>
<organism evidence="4 5">
    <name type="scientific">Sphingobium lignivorans</name>
    <dbReference type="NCBI Taxonomy" id="2735886"/>
    <lineage>
        <taxon>Bacteria</taxon>
        <taxon>Pseudomonadati</taxon>
        <taxon>Pseudomonadota</taxon>
        <taxon>Alphaproteobacteria</taxon>
        <taxon>Sphingomonadales</taxon>
        <taxon>Sphingomonadaceae</taxon>
        <taxon>Sphingobium</taxon>
    </lineage>
</organism>
<dbReference type="Pfam" id="PF00293">
    <property type="entry name" value="NUDIX"/>
    <property type="match status" value="1"/>
</dbReference>
<dbReference type="EC" id="3.6.1.55" evidence="4"/>
<dbReference type="InterPro" id="IPR020084">
    <property type="entry name" value="NUDIX_hydrolase_CS"/>
</dbReference>
<comment type="caution">
    <text evidence="4">The sequence shown here is derived from an EMBL/GenBank/DDBJ whole genome shotgun (WGS) entry which is preliminary data.</text>
</comment>
<evidence type="ECO:0000259" key="3">
    <source>
        <dbReference type="PROSITE" id="PS51462"/>
    </source>
</evidence>
<proteinExistence type="predicted"/>
<dbReference type="GO" id="GO:0035539">
    <property type="term" value="F:8-oxo-7,8-dihydrodeoxyguanosine triphosphate pyrophosphatase activity"/>
    <property type="evidence" value="ECO:0007669"/>
    <property type="project" value="UniProtKB-EC"/>
</dbReference>
<dbReference type="SUPFAM" id="SSF55811">
    <property type="entry name" value="Nudix"/>
    <property type="match status" value="1"/>
</dbReference>
<protein>
    <submittedName>
        <fullName evidence="4">8-oxo-dGTP diphosphatase</fullName>
        <ecNumber evidence="4">3.6.1.55</ecNumber>
    </submittedName>
</protein>
<dbReference type="InterPro" id="IPR000086">
    <property type="entry name" value="NUDIX_hydrolase_dom"/>
</dbReference>
<dbReference type="PANTHER" id="PTHR43046">
    <property type="entry name" value="GDP-MANNOSE MANNOSYL HYDROLASE"/>
    <property type="match status" value="1"/>
</dbReference>
<feature type="domain" description="Nudix hydrolase" evidence="3">
    <location>
        <begin position="15"/>
        <end position="140"/>
    </location>
</feature>
<dbReference type="PROSITE" id="PS51462">
    <property type="entry name" value="NUDIX"/>
    <property type="match status" value="1"/>
</dbReference>
<reference evidence="4 5" key="1">
    <citation type="submission" date="2020-08" db="EMBL/GenBank/DDBJ databases">
        <title>Exploring microbial biodiversity for novel pathways involved in the catabolism of aromatic compounds derived from lignin.</title>
        <authorList>
            <person name="Elkins J."/>
        </authorList>
    </citation>
    <scope>NUCLEOTIDE SEQUENCE [LARGE SCALE GENOMIC DNA]</scope>
    <source>
        <strain evidence="4 5">B1D3A</strain>
    </source>
</reference>
<evidence type="ECO:0000313" key="4">
    <source>
        <dbReference type="EMBL" id="MBB5986973.1"/>
    </source>
</evidence>
<accession>A0ABR6NI67</accession>
<gene>
    <name evidence="4" type="ORF">HNP60_002947</name>
</gene>
<dbReference type="PROSITE" id="PS00893">
    <property type="entry name" value="NUDIX_BOX"/>
    <property type="match status" value="1"/>
</dbReference>
<dbReference type="Proteomes" id="UP001138540">
    <property type="component" value="Unassembled WGS sequence"/>
</dbReference>
<dbReference type="PANTHER" id="PTHR43046:SF2">
    <property type="entry name" value="8-OXO-DGTP DIPHOSPHATASE-RELATED"/>
    <property type="match status" value="1"/>
</dbReference>
<keyword evidence="5" id="KW-1185">Reference proteome</keyword>
<dbReference type="RefSeq" id="WP_184155102.1">
    <property type="nucleotide sequence ID" value="NZ_JACHKA010000001.1"/>
</dbReference>
<evidence type="ECO:0000256" key="1">
    <source>
        <dbReference type="ARBA" id="ARBA00001946"/>
    </source>
</evidence>
<dbReference type="EMBL" id="JACHKA010000001">
    <property type="protein sequence ID" value="MBB5986973.1"/>
    <property type="molecule type" value="Genomic_DNA"/>
</dbReference>
<evidence type="ECO:0000313" key="5">
    <source>
        <dbReference type="Proteomes" id="UP001138540"/>
    </source>
</evidence>
<dbReference type="Gene3D" id="3.90.79.10">
    <property type="entry name" value="Nucleoside Triphosphate Pyrophosphohydrolase"/>
    <property type="match status" value="1"/>
</dbReference>